<keyword evidence="2" id="KW-1185">Reference proteome</keyword>
<organism evidence="1 2">
    <name type="scientific">Sulfuritalea hydrogenivorans sk43H</name>
    <dbReference type="NCBI Taxonomy" id="1223802"/>
    <lineage>
        <taxon>Bacteria</taxon>
        <taxon>Pseudomonadati</taxon>
        <taxon>Pseudomonadota</taxon>
        <taxon>Betaproteobacteria</taxon>
        <taxon>Nitrosomonadales</taxon>
        <taxon>Sterolibacteriaceae</taxon>
        <taxon>Sulfuritalea</taxon>
    </lineage>
</organism>
<dbReference type="STRING" id="1223802.SUTH_02940"/>
<protein>
    <submittedName>
        <fullName evidence="1">Uncharacterized protein</fullName>
    </submittedName>
</protein>
<sequence>MVDEAAFRHAKGEINRLPCVFERALLARHAACELAVRHQIAERESVACAQPVARALCAQMSALLRDKSAFALGLTGTQRILPHAMVMKIQCGGLDGLKALLDADAVAPDVRRLVRLAQERYGDLDTLPFSEIVQGVAAWKARRRHGGEPR</sequence>
<name>W0SH89_9PROT</name>
<reference evidence="1 2" key="1">
    <citation type="journal article" date="2014" name="Syst. Appl. Microbiol.">
        <title>Complete genomes of freshwater sulfur oxidizers Sulfuricella denitrificans skB26 and Sulfuritalea hydrogenivorans sk43H: genetic insights into the sulfur oxidation pathway of betaproteobacteria.</title>
        <authorList>
            <person name="Watanabe T."/>
            <person name="Kojima H."/>
            <person name="Fukui M."/>
        </authorList>
    </citation>
    <scope>NUCLEOTIDE SEQUENCE [LARGE SCALE GENOMIC DNA]</scope>
    <source>
        <strain evidence="1">DSM22779</strain>
    </source>
</reference>
<proteinExistence type="predicted"/>
<dbReference type="Proteomes" id="UP000031637">
    <property type="component" value="Chromosome"/>
</dbReference>
<accession>W0SH89</accession>
<gene>
    <name evidence="1" type="ORF">SUTH_02940</name>
</gene>
<evidence type="ECO:0000313" key="1">
    <source>
        <dbReference type="EMBL" id="BAO30719.1"/>
    </source>
</evidence>
<dbReference type="HOGENOM" id="CLU_143564_0_0_4"/>
<dbReference type="AlphaFoldDB" id="W0SH89"/>
<evidence type="ECO:0000313" key="2">
    <source>
        <dbReference type="Proteomes" id="UP000031637"/>
    </source>
</evidence>
<dbReference type="EMBL" id="AP012547">
    <property type="protein sequence ID" value="BAO30719.1"/>
    <property type="molecule type" value="Genomic_DNA"/>
</dbReference>
<dbReference type="KEGG" id="shd:SUTH_02940"/>